<evidence type="ECO:0000313" key="2">
    <source>
        <dbReference type="Proteomes" id="UP000046392"/>
    </source>
</evidence>
<dbReference type="PROSITE" id="PS51257">
    <property type="entry name" value="PROKAR_LIPOPROTEIN"/>
    <property type="match status" value="1"/>
</dbReference>
<feature type="chain" id="PRO_5005895266" evidence="1">
    <location>
        <begin position="28"/>
        <end position="84"/>
    </location>
</feature>
<evidence type="ECO:0000313" key="3">
    <source>
        <dbReference type="WBParaSite" id="SPAL_0001163400.1"/>
    </source>
</evidence>
<keyword evidence="2" id="KW-1185">Reference proteome</keyword>
<evidence type="ECO:0000256" key="1">
    <source>
        <dbReference type="SAM" id="SignalP"/>
    </source>
</evidence>
<protein>
    <submittedName>
        <fullName evidence="3">SWIM-type domain-containing protein</fullName>
    </submittedName>
</protein>
<feature type="signal peptide" evidence="1">
    <location>
        <begin position="1"/>
        <end position="27"/>
    </location>
</feature>
<accession>A0A0N5C0V5</accession>
<organism evidence="2 3">
    <name type="scientific">Strongyloides papillosus</name>
    <name type="common">Intestinal threadworm</name>
    <dbReference type="NCBI Taxonomy" id="174720"/>
    <lineage>
        <taxon>Eukaryota</taxon>
        <taxon>Metazoa</taxon>
        <taxon>Ecdysozoa</taxon>
        <taxon>Nematoda</taxon>
        <taxon>Chromadorea</taxon>
        <taxon>Rhabditida</taxon>
        <taxon>Tylenchina</taxon>
        <taxon>Panagrolaimomorpha</taxon>
        <taxon>Strongyloidoidea</taxon>
        <taxon>Strongyloididae</taxon>
        <taxon>Strongyloides</taxon>
    </lineage>
</organism>
<dbReference type="WBParaSite" id="SPAL_0001163400.1">
    <property type="protein sequence ID" value="SPAL_0001163400.1"/>
    <property type="gene ID" value="SPAL_0001163400"/>
</dbReference>
<dbReference type="AlphaFoldDB" id="A0A0N5C0V5"/>
<name>A0A0N5C0V5_STREA</name>
<sequence length="84" mass="9502">MKLSSRIALLTIFVAIIMACLVTYGNAENVTIINTTGRSKIIKNDLLTNFFCTCYMLIIKTSRGSCIHLIFLIFKCSQFIIYLV</sequence>
<reference evidence="3" key="1">
    <citation type="submission" date="2017-02" db="UniProtKB">
        <authorList>
            <consortium name="WormBaseParasite"/>
        </authorList>
    </citation>
    <scope>IDENTIFICATION</scope>
</reference>
<dbReference type="Proteomes" id="UP000046392">
    <property type="component" value="Unplaced"/>
</dbReference>
<keyword evidence="1" id="KW-0732">Signal</keyword>
<proteinExistence type="predicted"/>